<dbReference type="PANTHER" id="PTHR30354">
    <property type="entry name" value="GNT FAMILY GLUCONATE TRANSPORTER"/>
    <property type="match status" value="1"/>
</dbReference>
<comment type="caution">
    <text evidence="8">The sequence shown here is derived from an EMBL/GenBank/DDBJ whole genome shotgun (WGS) entry which is preliminary data.</text>
</comment>
<gene>
    <name evidence="8" type="ORF">U2I54_22835</name>
</gene>
<feature type="transmembrane region" description="Helical" evidence="6">
    <location>
        <begin position="73"/>
        <end position="93"/>
    </location>
</feature>
<keyword evidence="3 6" id="KW-0812">Transmembrane</keyword>
<keyword evidence="2" id="KW-0813">Transport</keyword>
<dbReference type="EMBL" id="JAXOVW010000085">
    <property type="protein sequence ID" value="MDZ5609810.1"/>
    <property type="molecule type" value="Genomic_DNA"/>
</dbReference>
<dbReference type="PANTHER" id="PTHR30354:SF26">
    <property type="entry name" value="TRANSPORTER, PUTATIVE-RELATED"/>
    <property type="match status" value="1"/>
</dbReference>
<evidence type="ECO:0000256" key="1">
    <source>
        <dbReference type="ARBA" id="ARBA00004141"/>
    </source>
</evidence>
<comment type="subcellular location">
    <subcellularLocation>
        <location evidence="1">Membrane</location>
        <topology evidence="1">Multi-pass membrane protein</topology>
    </subcellularLocation>
</comment>
<feature type="transmembrane region" description="Helical" evidence="6">
    <location>
        <begin position="181"/>
        <end position="201"/>
    </location>
</feature>
<evidence type="ECO:0000256" key="2">
    <source>
        <dbReference type="ARBA" id="ARBA00022448"/>
    </source>
</evidence>
<evidence type="ECO:0000313" key="9">
    <source>
        <dbReference type="Proteomes" id="UP001291930"/>
    </source>
</evidence>
<protein>
    <submittedName>
        <fullName evidence="8">CitMHS family transporter</fullName>
    </submittedName>
</protein>
<feature type="transmembrane region" description="Helical" evidence="6">
    <location>
        <begin position="105"/>
        <end position="123"/>
    </location>
</feature>
<feature type="transmembrane region" description="Helical" evidence="6">
    <location>
        <begin position="6"/>
        <end position="26"/>
    </location>
</feature>
<feature type="transmembrane region" description="Helical" evidence="6">
    <location>
        <begin position="38"/>
        <end position="67"/>
    </location>
</feature>
<accession>A0ABU5K235</accession>
<proteinExistence type="predicted"/>
<dbReference type="InterPro" id="IPR014738">
    <property type="entry name" value="Citrate_transporter"/>
</dbReference>
<feature type="transmembrane region" description="Helical" evidence="6">
    <location>
        <begin position="337"/>
        <end position="356"/>
    </location>
</feature>
<dbReference type="Proteomes" id="UP001291930">
    <property type="component" value="Unassembled WGS sequence"/>
</dbReference>
<name>A0ABU5K235_9BACI</name>
<feature type="domain" description="Citrate transporter-like" evidence="7">
    <location>
        <begin position="62"/>
        <end position="430"/>
    </location>
</feature>
<dbReference type="Pfam" id="PF03600">
    <property type="entry name" value="CitMHS"/>
    <property type="match status" value="1"/>
</dbReference>
<evidence type="ECO:0000259" key="7">
    <source>
        <dbReference type="Pfam" id="PF03600"/>
    </source>
</evidence>
<evidence type="ECO:0000256" key="4">
    <source>
        <dbReference type="ARBA" id="ARBA00022989"/>
    </source>
</evidence>
<dbReference type="NCBIfam" id="TIGR00784">
    <property type="entry name" value="citMHS"/>
    <property type="match status" value="1"/>
</dbReference>
<dbReference type="InterPro" id="IPR003474">
    <property type="entry name" value="Glcn_transporter"/>
</dbReference>
<feature type="transmembrane region" description="Helical" evidence="6">
    <location>
        <begin position="284"/>
        <end position="302"/>
    </location>
</feature>
<evidence type="ECO:0000313" key="8">
    <source>
        <dbReference type="EMBL" id="MDZ5609810.1"/>
    </source>
</evidence>
<dbReference type="RefSeq" id="WP_374219191.1">
    <property type="nucleotide sequence ID" value="NZ_JAXOVW010000085.1"/>
</dbReference>
<evidence type="ECO:0000256" key="6">
    <source>
        <dbReference type="SAM" id="Phobius"/>
    </source>
</evidence>
<organism evidence="8 9">
    <name type="scientific">Bacillus bingmayongensis</name>
    <dbReference type="NCBI Taxonomy" id="1150157"/>
    <lineage>
        <taxon>Bacteria</taxon>
        <taxon>Bacillati</taxon>
        <taxon>Bacillota</taxon>
        <taxon>Bacilli</taxon>
        <taxon>Bacillales</taxon>
        <taxon>Bacillaceae</taxon>
        <taxon>Bacillus</taxon>
    </lineage>
</organism>
<reference evidence="9" key="1">
    <citation type="submission" date="2023-11" db="EMBL/GenBank/DDBJ databases">
        <title>Genome Sequence of Bacillus pseudomycoides stain BUPM19.</title>
        <authorList>
            <person name="Farhat A."/>
        </authorList>
    </citation>
    <scope>NUCLEOTIDE SEQUENCE [LARGE SCALE GENOMIC DNA]</scope>
    <source>
        <strain evidence="9">BUPM19</strain>
    </source>
</reference>
<evidence type="ECO:0000256" key="5">
    <source>
        <dbReference type="ARBA" id="ARBA00023136"/>
    </source>
</evidence>
<sequence>MNKMTIMRLITLFRYLFTIHILSFMINKKVFSEFSASIESVIIFIGGDYMLAVLGFAMVFVFMFLIMTKRMSALVALILIPIIFALIGGFYANVGPMMLDGIKKLAPTGIMLMFAILYFGIMIDSGLFDPIISKILKIVNGDPLKIVVGTAILTIIVSLDGDGTTTYMITVSAMYPLYKRLGMNPLILAGVVMLGAGITNLTPWGGPTARVMSALGLDASLLFTPLIPAMIGGAIWVIFVAYFLGKKERKRLGIVDIQYTQKEKAPMDEQAATTEASSYKRPKLLWINFLLTAALLVCLIMEIMPLPVLFTVAFAIAVMINYPSLEEQKERIASHAGNVLAVVSLVFAAGIFTGILSGTKMVDAMAQSLVALIPDALGPQLPIITAIISMPFTFFMSNDAFYFGVLPILTKAAAAYGISAAEMGRASLLGQPVHLLSPLVPSTYLLVGMAKVDFGEHQRFTLLWAVGTTMVMLFVGIITGVIPI</sequence>
<feature type="transmembrane region" description="Helical" evidence="6">
    <location>
        <begin position="462"/>
        <end position="482"/>
    </location>
</feature>
<keyword evidence="9" id="KW-1185">Reference proteome</keyword>
<feature type="transmembrane region" description="Helical" evidence="6">
    <location>
        <begin position="308"/>
        <end position="325"/>
    </location>
</feature>
<keyword evidence="5 6" id="KW-0472">Membrane</keyword>
<feature type="transmembrane region" description="Helical" evidence="6">
    <location>
        <begin position="221"/>
        <end position="244"/>
    </location>
</feature>
<evidence type="ECO:0000256" key="3">
    <source>
        <dbReference type="ARBA" id="ARBA00022692"/>
    </source>
</evidence>
<keyword evidence="4 6" id="KW-1133">Transmembrane helix</keyword>
<dbReference type="InterPro" id="IPR004680">
    <property type="entry name" value="Cit_transptr-like_dom"/>
</dbReference>